<keyword evidence="2" id="KW-1185">Reference proteome</keyword>
<evidence type="ECO:0000313" key="1">
    <source>
        <dbReference type="EMBL" id="OWQ97516.1"/>
    </source>
</evidence>
<reference evidence="1 2" key="1">
    <citation type="journal article" date="2010" name="Int. J. Syst. Evol. Microbiol.">
        <title>Sphingopyxis bauzanensis sp. nov., a psychrophilic bacterium isolated from soil.</title>
        <authorList>
            <person name="Zhang D.C."/>
            <person name="Liu H.C."/>
            <person name="Xin Y.H."/>
            <person name="Zhou Y.G."/>
            <person name="Schinner F."/>
            <person name="Margesin R."/>
        </authorList>
    </citation>
    <scope>NUCLEOTIDE SEQUENCE [LARGE SCALE GENOMIC DNA]</scope>
    <source>
        <strain evidence="1 2">DSM 22271</strain>
    </source>
</reference>
<name>A0A246JX55_9SPHN</name>
<accession>A0A246JX55</accession>
<protein>
    <submittedName>
        <fullName evidence="1">Uncharacterized protein</fullName>
    </submittedName>
</protein>
<dbReference type="RefSeq" id="WP_088441364.1">
    <property type="nucleotide sequence ID" value="NZ_BMMC01000013.1"/>
</dbReference>
<sequence>MTADARDFALEISELLFRLTTECIRVRSNETRAHESLSSLTLHVVGTDRDMAGHDTDILRQHLKLIPASGDIAVLLALPQTCIDRLGGVRTSLEKRVGYRLTSEDTLSLLLFNYVVEQKAARVLDTLGLGRSESRDPGSENASFSQ</sequence>
<dbReference type="OrthoDB" id="7472910at2"/>
<gene>
    <name evidence="1" type="ORF">CDQ92_10915</name>
</gene>
<comment type="caution">
    <text evidence="1">The sequence shown here is derived from an EMBL/GenBank/DDBJ whole genome shotgun (WGS) entry which is preliminary data.</text>
</comment>
<proteinExistence type="predicted"/>
<evidence type="ECO:0000313" key="2">
    <source>
        <dbReference type="Proteomes" id="UP000197361"/>
    </source>
</evidence>
<organism evidence="1 2">
    <name type="scientific">Sphingopyxis bauzanensis</name>
    <dbReference type="NCBI Taxonomy" id="651663"/>
    <lineage>
        <taxon>Bacteria</taxon>
        <taxon>Pseudomonadati</taxon>
        <taxon>Pseudomonadota</taxon>
        <taxon>Alphaproteobacteria</taxon>
        <taxon>Sphingomonadales</taxon>
        <taxon>Sphingomonadaceae</taxon>
        <taxon>Sphingopyxis</taxon>
    </lineage>
</organism>
<dbReference type="AlphaFoldDB" id="A0A246JX55"/>
<dbReference type="EMBL" id="NISK01000002">
    <property type="protein sequence ID" value="OWQ97516.1"/>
    <property type="molecule type" value="Genomic_DNA"/>
</dbReference>
<dbReference type="Proteomes" id="UP000197361">
    <property type="component" value="Unassembled WGS sequence"/>
</dbReference>